<feature type="compositionally biased region" description="Basic and acidic residues" evidence="2">
    <location>
        <begin position="132"/>
        <end position="143"/>
    </location>
</feature>
<keyword evidence="4" id="KW-1185">Reference proteome</keyword>
<feature type="compositionally biased region" description="Polar residues" evidence="2">
    <location>
        <begin position="2234"/>
        <end position="2258"/>
    </location>
</feature>
<feature type="compositionally biased region" description="Acidic residues" evidence="2">
    <location>
        <begin position="1356"/>
        <end position="1390"/>
    </location>
</feature>
<feature type="region of interest" description="Disordered" evidence="2">
    <location>
        <begin position="2061"/>
        <end position="2093"/>
    </location>
</feature>
<feature type="compositionally biased region" description="Basic and acidic residues" evidence="2">
    <location>
        <begin position="2142"/>
        <end position="2157"/>
    </location>
</feature>
<protein>
    <submittedName>
        <fullName evidence="3">Uncharacterized protein</fullName>
    </submittedName>
</protein>
<feature type="compositionally biased region" description="Polar residues" evidence="2">
    <location>
        <begin position="2126"/>
        <end position="2137"/>
    </location>
</feature>
<feature type="region of interest" description="Disordered" evidence="2">
    <location>
        <begin position="1296"/>
        <end position="1445"/>
    </location>
</feature>
<evidence type="ECO:0000313" key="4">
    <source>
        <dbReference type="Proteomes" id="UP001359485"/>
    </source>
</evidence>
<sequence length="2313" mass="254138">MNFDQYAENQFSDWQSTRSAGAVRSKPSSRNDEASRYEVPTTSSPNLTHRGRQRIRGRNIPDAFPTRYNNVVQGNEASNVQLLSPQTGQTGRNEYNGAARQRNHFRQTWIIKDQPERTTVPEISGDTYNNTDADKLNQNDRSRAGVQNINRRNGVEFQFRRTQRQRIGNEGEQNINVATEVSPTYSIPPRSVSSHKGRQSFTQNETNILANTRTQTRRRPIASRYTTLPAEPPTSILTERSNSGFNVQQDQLILAPQKVRGDATYTRDIQQVPFSESNGFAVQQQQQQLIIDQNSPQSIVNNEIQYQNFNSGISSQFQPTERSPDTFIQYNTVTGAPQFSETTQHAYRGRHRNQFYSTPNDSLAKKEAEKNNGPYPTETIKNYRNRQIASRSESKNNQESSPQFIYAESQKPRNHFRRGSKPAQSIQSNLQTDNNIEKTNSQVFQPVQSIQNVELGRQRRRQSLPRINQRTGVFTVLPSNAELPQEPKEYTTASSPQFTSRYRTENVPERQNVYRTRSRGNDNKLSRPQQYLETKEPDIVAEVTTTASSISVRHTTQASIKAPVRQVRPISRVTKKPPQSSVNEDIDVTANYPKEFIENIKTSKIYIPTPKYEIKSTYFTSIVDPITAAASSASKIKRKPFIVTAVPPTTEKSEGTEKNSVTTTTPKARYSQSFYRKLSGKASYSSQIRTTQPTHKIGNVPTNRPAGITPLAGRTTTSTTPHVTAEEDAAPTERTEARRKFVPKNKVSLEERKHRIALLKEKLRQNATLAEKKNLKESLVVQANTHPGSREDTSHVAMLVAATKQNTEPRAEALLSPREESNIGGLNSPYIRKTKSDLTTLGSEDNVHVVYVTNTTAQDTATAESFQVTTTAAPATDGDVSATTAADFSVLNVTLFPSTRHRFSARINSTANITLPPDVELVTLAPTPAPETLENTATQDSPIVLSVQSLFNTSLNASAGNSNPPGISVTSLFGPSTQSLPSTTTTPKSSPTRGTTTRSATSKKKASGRNNKKKTVSGNRRAPGRGSGSRNRNPTTTVRTPDNERNPSNNSSAVQVPSLAFSDIESIINETMEVVNSNPISSPQSGVVPRSELEALTPETISTGNLRGETTSPATTNNSTDNPTNSTGVPDTSDIKCKGESCQNANSQSLRINSNTESFARQSGTTKSPETLRKLFVYGIFPNNTVQRKPIDLVNSSVAVNGSERLTVSTTTQSIADYDVFGIYPNNSVVRRRGWKTFDHERYQSPYVIFGIYPNNTIVKKFPNGTTIRDEFMVSDNEIRNMVASEKSRGCACATSTTARPSAALNATENSETTIATESDVDDTTAEPESSAKDDAESVDFGSVNFENEEARDTDASGTEDPENATESTNEGDEGDEQDDVDEDENEDEVTTSPTNTDQNERSTTVQPSENLTKGLLEAEEADDTSTPRIFIDSNINQDGGRGLQEAEEVDRINLSTTERSEEELQDLINEGKGKTVGIVESTESIRLSTDALTGKGLTDLNDHTEHTTVGNNGWTYIRPVEYSEAPYYQNTEKFDLYNRLSTPFPILKTTQRNEGTTRRVSFLDALLGNLLDVSKRLGISTLTPQAESRTESILPFSYQVPTRKVITQEIARDTALNTISTTTQRPSTTEEGLSIDLGFGLESTEPTTEENTERTLPVTTTPSLLPTTSAKVEKILKEDLNEVEALRELSSSKANEPKSQSAQSLDESTQPTESEQYGEISTTTESTLGIIQRNGPSSGGEHLETVQVSPGYRYETPTPRRLGASGIYSIGFDENDLVTQSPLDRYQFDYSTTPFYHESNTLRPDLRGVTDTPDSFSNLRNLVSWSTGQSLLNGEGTEAARHFTYYPTTDNYIGETTTASNELLNALYPLSVDFIQSAGNNIKKRQRVGEIEEKASSPIPEILKNVGNELQGDGLSVNLAKRIITLALEKAATSTTTQMTPQLKSTTVLPYVFDFTTPSSTFAPAVTTLKPTTSTNKAPVKKPKSTTKKPVVTEKPKLTTVIPYDKAETIFPSSTAASPTELAPVVLAPKRQTVEHIDLTKLLNADDNIASVSEVSIAGSTKGTTKIPPGLDPVQEPFDKSAPTKTPSSQKVTEDLNALLSGLWEESATSTTSRSTPLPKPKPTISTLDVNLSSIPKTKKTKNEKPSVPKKASDSLSESDLKLLESILKQQGADNGAQDLEQIIQNQIRLAEEVRKASRNLKKKQKTTTTTTPKPVTGGLGFLLSLFGGNAKLSSPPETKTKKPSNQLSQLNLNTPDPFNELDEGFATGDRTARGELVSAAIDVTKAVSKFMGTVLTNAAQSFQNFIRSFRS</sequence>
<feature type="region of interest" description="Disordered" evidence="2">
    <location>
        <begin position="959"/>
        <end position="1057"/>
    </location>
</feature>
<feature type="compositionally biased region" description="Low complexity" evidence="2">
    <location>
        <begin position="974"/>
        <end position="1000"/>
    </location>
</feature>
<feature type="compositionally biased region" description="Polar residues" evidence="2">
    <location>
        <begin position="959"/>
        <end position="973"/>
    </location>
</feature>
<feature type="compositionally biased region" description="Basic residues" evidence="2">
    <location>
        <begin position="1001"/>
        <end position="1015"/>
    </location>
</feature>
<evidence type="ECO:0000256" key="1">
    <source>
        <dbReference type="SAM" id="Coils"/>
    </source>
</evidence>
<feature type="compositionally biased region" description="Polar residues" evidence="2">
    <location>
        <begin position="1046"/>
        <end position="1055"/>
    </location>
</feature>
<reference evidence="3 4" key="1">
    <citation type="submission" date="2023-09" db="EMBL/GenBank/DDBJ databases">
        <title>Genomes of two closely related lineages of the louse Polyplax serrata with different host specificities.</title>
        <authorList>
            <person name="Martinu J."/>
            <person name="Tarabai H."/>
            <person name="Stefka J."/>
            <person name="Hypsa V."/>
        </authorList>
    </citation>
    <scope>NUCLEOTIDE SEQUENCE [LARGE SCALE GENOMIC DNA]</scope>
    <source>
        <strain evidence="3">98ZLc_SE</strain>
    </source>
</reference>
<feature type="region of interest" description="Disordered" evidence="2">
    <location>
        <begin position="1618"/>
        <end position="1671"/>
    </location>
</feature>
<gene>
    <name evidence="3" type="ORF">RUM44_005044</name>
</gene>
<feature type="compositionally biased region" description="Low complexity" evidence="2">
    <location>
        <begin position="1030"/>
        <end position="1040"/>
    </location>
</feature>
<feature type="compositionally biased region" description="Polar residues" evidence="2">
    <location>
        <begin position="1296"/>
        <end position="1317"/>
    </location>
</feature>
<feature type="compositionally biased region" description="Polar residues" evidence="2">
    <location>
        <begin position="1099"/>
        <end position="1109"/>
    </location>
</feature>
<feature type="compositionally biased region" description="Polar residues" evidence="2">
    <location>
        <begin position="1141"/>
        <end position="1166"/>
    </location>
</feature>
<organism evidence="3 4">
    <name type="scientific">Polyplax serrata</name>
    <name type="common">Common mouse louse</name>
    <dbReference type="NCBI Taxonomy" id="468196"/>
    <lineage>
        <taxon>Eukaryota</taxon>
        <taxon>Metazoa</taxon>
        <taxon>Ecdysozoa</taxon>
        <taxon>Arthropoda</taxon>
        <taxon>Hexapoda</taxon>
        <taxon>Insecta</taxon>
        <taxon>Pterygota</taxon>
        <taxon>Neoptera</taxon>
        <taxon>Paraneoptera</taxon>
        <taxon>Psocodea</taxon>
        <taxon>Troctomorpha</taxon>
        <taxon>Phthiraptera</taxon>
        <taxon>Anoplura</taxon>
        <taxon>Polyplacidae</taxon>
        <taxon>Polyplax</taxon>
    </lineage>
</organism>
<feature type="region of interest" description="Disordered" evidence="2">
    <location>
        <begin position="15"/>
        <end position="65"/>
    </location>
</feature>
<dbReference type="EMBL" id="JAWJWF010000008">
    <property type="protein sequence ID" value="KAK6630377.1"/>
    <property type="molecule type" value="Genomic_DNA"/>
</dbReference>
<feature type="region of interest" description="Disordered" evidence="2">
    <location>
        <begin position="116"/>
        <end position="147"/>
    </location>
</feature>
<feature type="compositionally biased region" description="Low complexity" evidence="2">
    <location>
        <begin position="2108"/>
        <end position="2118"/>
    </location>
</feature>
<feature type="region of interest" description="Disordered" evidence="2">
    <location>
        <begin position="684"/>
        <end position="736"/>
    </location>
</feature>
<feature type="region of interest" description="Disordered" evidence="2">
    <location>
        <begin position="505"/>
        <end position="527"/>
    </location>
</feature>
<evidence type="ECO:0000313" key="3">
    <source>
        <dbReference type="EMBL" id="KAK6630377.1"/>
    </source>
</evidence>
<feature type="region of interest" description="Disordered" evidence="2">
    <location>
        <begin position="1097"/>
        <end position="1166"/>
    </location>
</feature>
<feature type="region of interest" description="Disordered" evidence="2">
    <location>
        <begin position="408"/>
        <end position="429"/>
    </location>
</feature>
<feature type="compositionally biased region" description="Low complexity" evidence="2">
    <location>
        <begin position="1655"/>
        <end position="1670"/>
    </location>
</feature>
<feature type="compositionally biased region" description="Polar residues" evidence="2">
    <location>
        <begin position="1690"/>
        <end position="1730"/>
    </location>
</feature>
<proteinExistence type="predicted"/>
<feature type="region of interest" description="Disordered" evidence="2">
    <location>
        <begin position="1689"/>
        <end position="1759"/>
    </location>
</feature>
<feature type="compositionally biased region" description="Low complexity" evidence="2">
    <location>
        <begin position="1619"/>
        <end position="1630"/>
    </location>
</feature>
<feature type="compositionally biased region" description="Polar residues" evidence="2">
    <location>
        <begin position="684"/>
        <end position="694"/>
    </location>
</feature>
<feature type="region of interest" description="Disordered" evidence="2">
    <location>
        <begin position="2234"/>
        <end position="2267"/>
    </location>
</feature>
<comment type="caution">
    <text evidence="3">The sequence shown here is derived from an EMBL/GenBank/DDBJ whole genome shotgun (WGS) entry which is preliminary data.</text>
</comment>
<name>A0ABR1AX66_POLSC</name>
<accession>A0ABR1AX66</accession>
<feature type="coiled-coil region" evidence="1">
    <location>
        <begin position="2178"/>
        <end position="2205"/>
    </location>
</feature>
<feature type="compositionally biased region" description="Low complexity" evidence="2">
    <location>
        <begin position="1110"/>
        <end position="1127"/>
    </location>
</feature>
<keyword evidence="1" id="KW-0175">Coiled coil</keyword>
<feature type="compositionally biased region" description="Polar residues" evidence="2">
    <location>
        <begin position="1391"/>
        <end position="1412"/>
    </location>
</feature>
<dbReference type="Proteomes" id="UP001359485">
    <property type="component" value="Unassembled WGS sequence"/>
</dbReference>
<evidence type="ECO:0000256" key="2">
    <source>
        <dbReference type="SAM" id="MobiDB-lite"/>
    </source>
</evidence>
<feature type="region of interest" description="Disordered" evidence="2">
    <location>
        <begin position="2107"/>
        <end position="2157"/>
    </location>
</feature>
<feature type="region of interest" description="Disordered" evidence="2">
    <location>
        <begin position="349"/>
        <end position="379"/>
    </location>
</feature>